<feature type="binding site" evidence="6">
    <location>
        <position position="258"/>
    </location>
    <ligand>
        <name>pyridoxal 5'-phosphate</name>
        <dbReference type="ChEBI" id="CHEBI:597326"/>
    </ligand>
</feature>
<feature type="domain" description="Orn/DAP/Arg decarboxylase 2 N-terminal" evidence="10">
    <location>
        <begin position="58"/>
        <end position="307"/>
    </location>
</feature>
<reference evidence="11 12" key="1">
    <citation type="submission" date="2018-03" db="EMBL/GenBank/DDBJ databases">
        <title>Genomic Encyclopedia of Archaeal and Bacterial Type Strains, Phase II (KMG-II): from individual species to whole genera.</title>
        <authorList>
            <person name="Goeker M."/>
        </authorList>
    </citation>
    <scope>NUCLEOTIDE SEQUENCE [LARGE SCALE GENOMIC DNA]</scope>
    <source>
        <strain evidence="11 12">DSM 44720</strain>
    </source>
</reference>
<dbReference type="InterPro" id="IPR022653">
    <property type="entry name" value="De-COase2_pyr-phos_BS"/>
</dbReference>
<evidence type="ECO:0000256" key="5">
    <source>
        <dbReference type="ARBA" id="ARBA00023239"/>
    </source>
</evidence>
<dbReference type="PRINTS" id="PR01179">
    <property type="entry name" value="ODADCRBXLASE"/>
</dbReference>
<keyword evidence="4 6" id="KW-0457">Lysine biosynthesis</keyword>
<dbReference type="SUPFAM" id="SSF51419">
    <property type="entry name" value="PLP-binding barrel"/>
    <property type="match status" value="1"/>
</dbReference>
<evidence type="ECO:0000256" key="6">
    <source>
        <dbReference type="HAMAP-Rule" id="MF_02120"/>
    </source>
</evidence>
<feature type="binding site" evidence="6">
    <location>
        <position position="303"/>
    </location>
    <ligand>
        <name>substrate</name>
    </ligand>
</feature>
<evidence type="ECO:0000313" key="12">
    <source>
        <dbReference type="Proteomes" id="UP000239494"/>
    </source>
</evidence>
<feature type="binding site" evidence="6">
    <location>
        <position position="335"/>
    </location>
    <ligand>
        <name>substrate</name>
    </ligand>
</feature>
<evidence type="ECO:0000256" key="2">
    <source>
        <dbReference type="ARBA" id="ARBA00022793"/>
    </source>
</evidence>
<proteinExistence type="inferred from homology"/>
<keyword evidence="12" id="KW-1185">Reference proteome</keyword>
<feature type="binding site" evidence="6">
    <location>
        <position position="396"/>
    </location>
    <ligand>
        <name>substrate</name>
    </ligand>
</feature>
<feature type="active site" description="Proton donor" evidence="8">
    <location>
        <position position="366"/>
    </location>
</feature>
<dbReference type="InterPro" id="IPR029066">
    <property type="entry name" value="PLP-binding_barrel"/>
</dbReference>
<sequence length="438" mass="46606">MTLAELVPSVGSWTGDRVDPRLWPRGTVAGAGDLLVGGVALGVVAARFGTPSYLLDEADVRARCRWFREVLPEAEVVYAGKALSCRAVLRWVGEEGLSLDVCSAGEIAVARSAGFPGERILLHGNAKTPDDLKAAIGWGVGRIVVDSVDEVDRVAALAPAGQRVLVRVTPDVEAGAHRAISTGVPWQKFGMSVQDALEAVRRIAARPNLRLVGLHCHIGSQERRVASYELAARRMVAVLARVRDEHGLVLEELDLGGGFAVPHLPDSDEFDLGGYAARVRGALRYECGRARLPVPRLVVEPGRSVVANAGVTLYRVVGVKGPFVAVDGGMSDNARPSLYGARYHARLVGRGSTAPRRKVTVVGRHCEAGDVLAEDVLLPEDVHAGDVLAVPCTGAYHHSLASNYNQVCRPPLIGLRDGVATVLVRGETEEDLLGRDVG</sequence>
<dbReference type="GO" id="GO:0009089">
    <property type="term" value="P:lysine biosynthetic process via diaminopimelate"/>
    <property type="evidence" value="ECO:0007669"/>
    <property type="project" value="UniProtKB-UniRule"/>
</dbReference>
<dbReference type="Pfam" id="PF02784">
    <property type="entry name" value="Orn_Arg_deC_N"/>
    <property type="match status" value="1"/>
</dbReference>
<keyword evidence="6" id="KW-0028">Amino-acid biosynthesis</keyword>
<comment type="function">
    <text evidence="6">Specifically catalyzes the decarboxylation of meso-diaminopimelate (meso-DAP) to L-lysine.</text>
</comment>
<feature type="binding site" evidence="6">
    <location>
        <position position="367"/>
    </location>
    <ligand>
        <name>substrate</name>
    </ligand>
</feature>
<dbReference type="FunFam" id="3.20.20.10:FF:000003">
    <property type="entry name" value="Diaminopimelate decarboxylase"/>
    <property type="match status" value="1"/>
</dbReference>
<comment type="similarity">
    <text evidence="6">Belongs to the Orn/Lys/Arg decarboxylase class-II family. LysA subfamily.</text>
</comment>
<comment type="caution">
    <text evidence="11">The sequence shown here is derived from an EMBL/GenBank/DDBJ whole genome shotgun (WGS) entry which is preliminary data.</text>
</comment>
<dbReference type="AlphaFoldDB" id="A0A2T0TCC8"/>
<name>A0A2T0TCC8_9PSEU</name>
<dbReference type="PROSITE" id="PS00878">
    <property type="entry name" value="ODR_DC_2_1"/>
    <property type="match status" value="1"/>
</dbReference>
<evidence type="ECO:0000313" key="11">
    <source>
        <dbReference type="EMBL" id="PRY43288.1"/>
    </source>
</evidence>
<evidence type="ECO:0000256" key="9">
    <source>
        <dbReference type="RuleBase" id="RU003738"/>
    </source>
</evidence>
<dbReference type="GO" id="GO:0008836">
    <property type="term" value="F:diaminopimelate decarboxylase activity"/>
    <property type="evidence" value="ECO:0007669"/>
    <property type="project" value="UniProtKB-UniRule"/>
</dbReference>
<dbReference type="InterPro" id="IPR002986">
    <property type="entry name" value="DAP_deCOOHase_LysA"/>
</dbReference>
<dbReference type="EC" id="4.1.1.20" evidence="6 7"/>
<accession>A0A2T0TCC8</accession>
<feature type="binding site" evidence="6">
    <location>
        <position position="396"/>
    </location>
    <ligand>
        <name>pyridoxal 5'-phosphate</name>
        <dbReference type="ChEBI" id="CHEBI:597326"/>
    </ligand>
</feature>
<keyword evidence="3 6" id="KW-0663">Pyridoxal phosphate</keyword>
<protein>
    <recommendedName>
        <fullName evidence="6 7">Diaminopimelate decarboxylase</fullName>
        <shortName evidence="6">DAP decarboxylase</shortName>
        <shortName evidence="6">DAPDC</shortName>
        <ecNumber evidence="6 7">4.1.1.20</ecNumber>
    </recommendedName>
</protein>
<evidence type="ECO:0000256" key="8">
    <source>
        <dbReference type="PIRSR" id="PIRSR600183-50"/>
    </source>
</evidence>
<gene>
    <name evidence="6" type="primary">lysA</name>
    <name evidence="11" type="ORF">CLV43_10327</name>
</gene>
<dbReference type="OrthoDB" id="9802241at2"/>
<dbReference type="PRINTS" id="PR01181">
    <property type="entry name" value="DAPDCRBXLASE"/>
</dbReference>
<evidence type="ECO:0000256" key="3">
    <source>
        <dbReference type="ARBA" id="ARBA00022898"/>
    </source>
</evidence>
<evidence type="ECO:0000256" key="4">
    <source>
        <dbReference type="ARBA" id="ARBA00023154"/>
    </source>
</evidence>
<dbReference type="CDD" id="cd06828">
    <property type="entry name" value="PLPDE_III_DapDC"/>
    <property type="match status" value="1"/>
</dbReference>
<dbReference type="RefSeq" id="WP_106186894.1">
    <property type="nucleotide sequence ID" value="NZ_PVTF01000003.1"/>
</dbReference>
<comment type="subunit">
    <text evidence="6">Homodimer.</text>
</comment>
<dbReference type="InterPro" id="IPR022644">
    <property type="entry name" value="De-COase2_N"/>
</dbReference>
<dbReference type="PANTHER" id="PTHR43727:SF2">
    <property type="entry name" value="GROUP IV DECARBOXYLASE"/>
    <property type="match status" value="1"/>
</dbReference>
<dbReference type="Gene3D" id="3.20.20.10">
    <property type="entry name" value="Alanine racemase"/>
    <property type="match status" value="1"/>
</dbReference>
<dbReference type="HAMAP" id="MF_02120">
    <property type="entry name" value="LysA"/>
    <property type="match status" value="1"/>
</dbReference>
<dbReference type="NCBIfam" id="TIGR01048">
    <property type="entry name" value="lysA"/>
    <property type="match status" value="1"/>
</dbReference>
<feature type="modified residue" description="N6-(pyridoxal phosphate)lysine" evidence="6 8">
    <location>
        <position position="81"/>
    </location>
</feature>
<comment type="cofactor">
    <cofactor evidence="1 6 8 9">
        <name>pyridoxal 5'-phosphate</name>
        <dbReference type="ChEBI" id="CHEBI:597326"/>
    </cofactor>
</comment>
<dbReference type="EMBL" id="PVTF01000003">
    <property type="protein sequence ID" value="PRY43288.1"/>
    <property type="molecule type" value="Genomic_DNA"/>
</dbReference>
<feature type="binding site" evidence="6">
    <location>
        <position position="339"/>
    </location>
    <ligand>
        <name>substrate</name>
    </ligand>
</feature>
<dbReference type="Gene3D" id="2.40.37.10">
    <property type="entry name" value="Lyase, Ornithine Decarboxylase, Chain A, domain 1"/>
    <property type="match status" value="1"/>
</dbReference>
<feature type="binding site" evidence="6">
    <location>
        <begin position="300"/>
        <end position="303"/>
    </location>
    <ligand>
        <name>pyridoxal 5'-phosphate</name>
        <dbReference type="ChEBI" id="CHEBI:597326"/>
    </ligand>
</feature>
<comment type="catalytic activity">
    <reaction evidence="6 9">
        <text>meso-2,6-diaminopimelate + H(+) = L-lysine + CO2</text>
        <dbReference type="Rhea" id="RHEA:15101"/>
        <dbReference type="ChEBI" id="CHEBI:15378"/>
        <dbReference type="ChEBI" id="CHEBI:16526"/>
        <dbReference type="ChEBI" id="CHEBI:32551"/>
        <dbReference type="ChEBI" id="CHEBI:57791"/>
        <dbReference type="EC" id="4.1.1.20"/>
    </reaction>
</comment>
<dbReference type="Proteomes" id="UP000239494">
    <property type="component" value="Unassembled WGS sequence"/>
</dbReference>
<keyword evidence="2 6" id="KW-0210">Decarboxylase</keyword>
<comment type="pathway">
    <text evidence="6 9">Amino-acid biosynthesis; L-lysine biosynthesis via DAP pathway; L-lysine from DL-2,6-diaminopimelate: step 1/1.</text>
</comment>
<dbReference type="SUPFAM" id="SSF50621">
    <property type="entry name" value="Alanine racemase C-terminal domain-like"/>
    <property type="match status" value="1"/>
</dbReference>
<dbReference type="InterPro" id="IPR009006">
    <property type="entry name" value="Ala_racemase/Decarboxylase_C"/>
</dbReference>
<dbReference type="UniPathway" id="UPA00034">
    <property type="reaction ID" value="UER00027"/>
</dbReference>
<dbReference type="InterPro" id="IPR000183">
    <property type="entry name" value="Orn/DAP/Arg_de-COase"/>
</dbReference>
<evidence type="ECO:0000256" key="1">
    <source>
        <dbReference type="ARBA" id="ARBA00001933"/>
    </source>
</evidence>
<organism evidence="11 12">
    <name type="scientific">Umezawaea tangerina</name>
    <dbReference type="NCBI Taxonomy" id="84725"/>
    <lineage>
        <taxon>Bacteria</taxon>
        <taxon>Bacillati</taxon>
        <taxon>Actinomycetota</taxon>
        <taxon>Actinomycetes</taxon>
        <taxon>Pseudonocardiales</taxon>
        <taxon>Pseudonocardiaceae</taxon>
        <taxon>Umezawaea</taxon>
    </lineage>
</organism>
<dbReference type="GO" id="GO:0030170">
    <property type="term" value="F:pyridoxal phosphate binding"/>
    <property type="evidence" value="ECO:0007669"/>
    <property type="project" value="UniProtKB-UniRule"/>
</dbReference>
<evidence type="ECO:0000256" key="7">
    <source>
        <dbReference type="NCBIfam" id="TIGR01048"/>
    </source>
</evidence>
<keyword evidence="5 6" id="KW-0456">Lyase</keyword>
<evidence type="ECO:0000259" key="10">
    <source>
        <dbReference type="Pfam" id="PF02784"/>
    </source>
</evidence>
<dbReference type="PANTHER" id="PTHR43727">
    <property type="entry name" value="DIAMINOPIMELATE DECARBOXYLASE"/>
    <property type="match status" value="1"/>
</dbReference>